<dbReference type="SUPFAM" id="SSF50998">
    <property type="entry name" value="Quinoprotein alcohol dehydrogenase-like"/>
    <property type="match status" value="1"/>
</dbReference>
<evidence type="ECO:0000256" key="4">
    <source>
        <dbReference type="ARBA" id="ARBA00022475"/>
    </source>
</evidence>
<dbReference type="Gene3D" id="2.140.10.10">
    <property type="entry name" value="Quinoprotein alcohol dehydrogenase-like superfamily"/>
    <property type="match status" value="2"/>
</dbReference>
<evidence type="ECO:0000256" key="8">
    <source>
        <dbReference type="ARBA" id="ARBA00023002"/>
    </source>
</evidence>
<dbReference type="InterPro" id="IPR017511">
    <property type="entry name" value="PQQ_mDH"/>
</dbReference>
<dbReference type="PROSITE" id="PS00364">
    <property type="entry name" value="BACTERIAL_PQQ_2"/>
    <property type="match status" value="1"/>
</dbReference>
<organism evidence="12 13">
    <name type="scientific">Paracoccus alcaliphilus</name>
    <dbReference type="NCBI Taxonomy" id="34002"/>
    <lineage>
        <taxon>Bacteria</taxon>
        <taxon>Pseudomonadati</taxon>
        <taxon>Pseudomonadota</taxon>
        <taxon>Alphaproteobacteria</taxon>
        <taxon>Rhodobacterales</taxon>
        <taxon>Paracoccaceae</taxon>
        <taxon>Paracoccus</taxon>
    </lineage>
</organism>
<accession>A0A1H8F175</accession>
<dbReference type="GO" id="GO:0008876">
    <property type="term" value="F:quinoprotein glucose dehydrogenase activity"/>
    <property type="evidence" value="ECO:0007669"/>
    <property type="project" value="TreeGrafter"/>
</dbReference>
<evidence type="ECO:0000256" key="9">
    <source>
        <dbReference type="ARBA" id="ARBA00023136"/>
    </source>
</evidence>
<feature type="transmembrane region" description="Helical" evidence="10">
    <location>
        <begin position="126"/>
        <end position="146"/>
    </location>
</feature>
<dbReference type="Proteomes" id="UP000199054">
    <property type="component" value="Unassembled WGS sequence"/>
</dbReference>
<reference evidence="12 13" key="1">
    <citation type="submission" date="2016-10" db="EMBL/GenBank/DDBJ databases">
        <authorList>
            <person name="de Groot N.N."/>
        </authorList>
    </citation>
    <scope>NUCLEOTIDE SEQUENCE [LARGE SCALE GENOMIC DNA]</scope>
    <source>
        <strain evidence="12 13">DSM 8512</strain>
    </source>
</reference>
<feature type="transmembrane region" description="Helical" evidence="10">
    <location>
        <begin position="12"/>
        <end position="32"/>
    </location>
</feature>
<comment type="similarity">
    <text evidence="3">Belongs to the bacterial PQQ dehydrogenase family.</text>
</comment>
<keyword evidence="6" id="KW-0634">PQQ</keyword>
<dbReference type="PANTHER" id="PTHR32303">
    <property type="entry name" value="QUINOPROTEIN ALCOHOL DEHYDROGENASE (CYTOCHROME C)"/>
    <property type="match status" value="1"/>
</dbReference>
<dbReference type="InterPro" id="IPR002372">
    <property type="entry name" value="PQQ_rpt_dom"/>
</dbReference>
<dbReference type="EMBL" id="FODE01000003">
    <property type="protein sequence ID" value="SEN25485.1"/>
    <property type="molecule type" value="Genomic_DNA"/>
</dbReference>
<protein>
    <submittedName>
        <fullName evidence="12">Quinate dehydrogenase (Quinone)</fullName>
    </submittedName>
</protein>
<keyword evidence="4" id="KW-1003">Cell membrane</keyword>
<proteinExistence type="inferred from homology"/>
<keyword evidence="13" id="KW-1185">Reference proteome</keyword>
<dbReference type="AlphaFoldDB" id="A0A1H8F175"/>
<gene>
    <name evidence="12" type="ORF">SAMN04489859_1003103</name>
</gene>
<evidence type="ECO:0000256" key="2">
    <source>
        <dbReference type="ARBA" id="ARBA00004651"/>
    </source>
</evidence>
<dbReference type="STRING" id="34002.SAMN04489859_1003103"/>
<feature type="transmembrane region" description="Helical" evidence="10">
    <location>
        <begin position="44"/>
        <end position="61"/>
    </location>
</feature>
<evidence type="ECO:0000256" key="5">
    <source>
        <dbReference type="ARBA" id="ARBA00022692"/>
    </source>
</evidence>
<keyword evidence="5 10" id="KW-0812">Transmembrane</keyword>
<name>A0A1H8F175_9RHOB</name>
<keyword evidence="7 10" id="KW-1133">Transmembrane helix</keyword>
<dbReference type="NCBIfam" id="TIGR03074">
    <property type="entry name" value="PQQ_membr_DH"/>
    <property type="match status" value="1"/>
</dbReference>
<evidence type="ECO:0000256" key="7">
    <source>
        <dbReference type="ARBA" id="ARBA00022989"/>
    </source>
</evidence>
<evidence type="ECO:0000259" key="11">
    <source>
        <dbReference type="Pfam" id="PF01011"/>
    </source>
</evidence>
<evidence type="ECO:0000256" key="1">
    <source>
        <dbReference type="ARBA" id="ARBA00001931"/>
    </source>
</evidence>
<sequence>MTTTTRPIPAVARLWLWLLGIVLLAAGLFFAIGGVRLLMLGGSWYFVVAGLVLILSAIQIIRARPVGVWLYLLAFGGTVAWALFEVGADYWGLISRLLAMGFGAAVVLATLPLLNRAAGRPARPVLPLFGALVLLVAGLAGFGSMFRIHPEVVAAAPAAEAVAVTPETEQTDWAHYGNGVANDRFAALDQINTGNVGQLEVAWTFRTGDVPVSTGSGAEDQMTPLQVGDKLFVCTPSNNVIALDVDSGEQIWRRDVDASVGGVWERCRGLAYFDATAPIQQPSVPGSTQVPPVALAEDAACQRRIIMNSIDARLFAIDADSGEFCADFGDGGQVDLKDGVGEVDNIAYYTLTSAPTIAGTTIVVGGRVADNVQVDMPGGVIRGFDVMTGAMRWAFDPGSETPNRELQPGETYSRSSANVWAGTTYDPASNTVFLPMGSPSVDLYGVTRTEMDHLYGASMLAVDATTGVLKWHYQTVRNDLWDFDLPMAPTLIDFPTEGGARVPALVFATKAGQIFVLDRQTGEPLTEVEDRPVLPANIPDEPYAATQPVSVGMPQIGADTLVEADMWGATPFDQLICRIGFKSMRYEGLFTAPDTDMSLSYPGSLGGMNWGGVSVDPNNDLLFVNDMRLGLWVQMMPQESGAALSDGGEAPNAGMGQVPLGGTPYSVIKDRFLSPLGIPCQKPPYGTLTAIDLKDRQVAWQVPVGTVRDTGPLGMKMRLPIPVGLPTLGGTLATQGGLIFFAGTQDYYLRAWDAATGQEVWKSRLPVGSQGGPMSYKSPNTGRQYVVISAGGARQSPDRGDYIIAYALPDEG</sequence>
<dbReference type="RefSeq" id="WP_090610506.1">
    <property type="nucleotide sequence ID" value="NZ_CP067125.1"/>
</dbReference>
<dbReference type="SMART" id="SM00564">
    <property type="entry name" value="PQQ"/>
    <property type="match status" value="5"/>
</dbReference>
<comment type="cofactor">
    <cofactor evidence="1">
        <name>pyrroloquinoline quinone</name>
        <dbReference type="ChEBI" id="CHEBI:58442"/>
    </cofactor>
</comment>
<dbReference type="InterPro" id="IPR001479">
    <property type="entry name" value="Quinoprotein_DH_CS"/>
</dbReference>
<evidence type="ECO:0000256" key="6">
    <source>
        <dbReference type="ARBA" id="ARBA00022891"/>
    </source>
</evidence>
<dbReference type="CDD" id="cd10280">
    <property type="entry name" value="PQQ_mGDH"/>
    <property type="match status" value="1"/>
</dbReference>
<keyword evidence="8" id="KW-0560">Oxidoreductase</keyword>
<dbReference type="InterPro" id="IPR011047">
    <property type="entry name" value="Quinoprotein_ADH-like_sf"/>
</dbReference>
<dbReference type="OrthoDB" id="9794322at2"/>
<evidence type="ECO:0000256" key="3">
    <source>
        <dbReference type="ARBA" id="ARBA00008156"/>
    </source>
</evidence>
<evidence type="ECO:0000313" key="13">
    <source>
        <dbReference type="Proteomes" id="UP000199054"/>
    </source>
</evidence>
<dbReference type="GO" id="GO:0005886">
    <property type="term" value="C:plasma membrane"/>
    <property type="evidence" value="ECO:0007669"/>
    <property type="project" value="UniProtKB-SubCell"/>
</dbReference>
<dbReference type="Pfam" id="PF01011">
    <property type="entry name" value="PQQ"/>
    <property type="match status" value="1"/>
</dbReference>
<evidence type="ECO:0000256" key="10">
    <source>
        <dbReference type="SAM" id="Phobius"/>
    </source>
</evidence>
<feature type="domain" description="Pyrrolo-quinoline quinone repeat" evidence="11">
    <location>
        <begin position="173"/>
        <end position="786"/>
    </location>
</feature>
<comment type="subcellular location">
    <subcellularLocation>
        <location evidence="2">Cell membrane</location>
        <topology evidence="2">Multi-pass membrane protein</topology>
    </subcellularLocation>
</comment>
<dbReference type="InterPro" id="IPR018391">
    <property type="entry name" value="PQQ_b-propeller_rpt"/>
</dbReference>
<feature type="transmembrane region" description="Helical" evidence="10">
    <location>
        <begin position="68"/>
        <end position="84"/>
    </location>
</feature>
<dbReference type="GO" id="GO:0048038">
    <property type="term" value="F:quinone binding"/>
    <property type="evidence" value="ECO:0007669"/>
    <property type="project" value="InterPro"/>
</dbReference>
<evidence type="ECO:0000313" key="12">
    <source>
        <dbReference type="EMBL" id="SEN25485.1"/>
    </source>
</evidence>
<keyword evidence="9 10" id="KW-0472">Membrane</keyword>
<feature type="transmembrane region" description="Helical" evidence="10">
    <location>
        <begin position="90"/>
        <end position="114"/>
    </location>
</feature>
<dbReference type="GO" id="GO:0030288">
    <property type="term" value="C:outer membrane-bounded periplasmic space"/>
    <property type="evidence" value="ECO:0007669"/>
    <property type="project" value="InterPro"/>
</dbReference>
<dbReference type="PANTHER" id="PTHR32303:SF4">
    <property type="entry name" value="QUINOPROTEIN GLUCOSE DEHYDROGENASE"/>
    <property type="match status" value="1"/>
</dbReference>